<protein>
    <submittedName>
        <fullName evidence="3">Uncharacterized protein</fullName>
    </submittedName>
</protein>
<organism evidence="3 4">
    <name type="scientific">Kumtagia ephedrae</name>
    <dbReference type="NCBI Taxonomy" id="2116701"/>
    <lineage>
        <taxon>Bacteria</taxon>
        <taxon>Pseudomonadati</taxon>
        <taxon>Pseudomonadota</taxon>
        <taxon>Alphaproteobacteria</taxon>
        <taxon>Hyphomicrobiales</taxon>
        <taxon>Phyllobacteriaceae</taxon>
        <taxon>Kumtagia</taxon>
    </lineage>
</organism>
<feature type="region of interest" description="Disordered" evidence="1">
    <location>
        <begin position="1"/>
        <end position="25"/>
    </location>
</feature>
<keyword evidence="2" id="KW-0812">Transmembrane</keyword>
<accession>A0A2P7RMD6</accession>
<comment type="caution">
    <text evidence="3">The sequence shown here is derived from an EMBL/GenBank/DDBJ whole genome shotgun (WGS) entry which is preliminary data.</text>
</comment>
<evidence type="ECO:0000313" key="4">
    <source>
        <dbReference type="Proteomes" id="UP000241229"/>
    </source>
</evidence>
<reference evidence="3 4" key="1">
    <citation type="submission" date="2018-03" db="EMBL/GenBank/DDBJ databases">
        <title>The draft genome of Mesorhizobium sp. 6GN-30.</title>
        <authorList>
            <person name="Liu L."/>
            <person name="Li L."/>
            <person name="Wang T."/>
            <person name="Zhang X."/>
            <person name="Liang L."/>
        </authorList>
    </citation>
    <scope>NUCLEOTIDE SEQUENCE [LARGE SCALE GENOMIC DNA]</scope>
    <source>
        <strain evidence="3 4">6GN30</strain>
    </source>
</reference>
<name>A0A2P7RMD6_9HYPH</name>
<evidence type="ECO:0000256" key="2">
    <source>
        <dbReference type="SAM" id="Phobius"/>
    </source>
</evidence>
<dbReference type="Proteomes" id="UP000241229">
    <property type="component" value="Unassembled WGS sequence"/>
</dbReference>
<feature type="transmembrane region" description="Helical" evidence="2">
    <location>
        <begin position="25"/>
        <end position="45"/>
    </location>
</feature>
<dbReference type="AlphaFoldDB" id="A0A2P7RMD6"/>
<gene>
    <name evidence="3" type="ORF">C7I84_27630</name>
</gene>
<keyword evidence="4" id="KW-1185">Reference proteome</keyword>
<keyword evidence="2" id="KW-1133">Transmembrane helix</keyword>
<proteinExistence type="predicted"/>
<dbReference type="EMBL" id="PXYK01000043">
    <property type="protein sequence ID" value="PSJ51370.1"/>
    <property type="molecule type" value="Genomic_DNA"/>
</dbReference>
<sequence length="68" mass="7401">MVRPPVPSRGKRRPPPDEEDATPPAFPTASTFLLIAVALIALWLLSGGLQHLLGWPDTHRTYEAGASR</sequence>
<evidence type="ECO:0000313" key="3">
    <source>
        <dbReference type="EMBL" id="PSJ51370.1"/>
    </source>
</evidence>
<keyword evidence="2" id="KW-0472">Membrane</keyword>
<evidence type="ECO:0000256" key="1">
    <source>
        <dbReference type="SAM" id="MobiDB-lite"/>
    </source>
</evidence>